<feature type="transmembrane region" description="Helical" evidence="1">
    <location>
        <begin position="312"/>
        <end position="330"/>
    </location>
</feature>
<dbReference type="EMBL" id="JMCB01000009">
    <property type="protein sequence ID" value="KFE66668.1"/>
    <property type="molecule type" value="Genomic_DNA"/>
</dbReference>
<feature type="transmembrane region" description="Helical" evidence="1">
    <location>
        <begin position="225"/>
        <end position="247"/>
    </location>
</feature>
<keyword evidence="1" id="KW-0812">Transmembrane</keyword>
<dbReference type="Proteomes" id="UP000028725">
    <property type="component" value="Unassembled WGS sequence"/>
</dbReference>
<sequence>MPLAPSVLLIVLATAAAAPQADAPLSTPPLPSSSDTCATAEADYTRGFDALVAGDDHSALEAFEHVLAACPTHPYAGELARLTRTRLGPGAKLAEAALLIAPEKPSGFARGSLVVWQTGHGATQGALLCGIIDCDGRGYLAASLLGAGVGAAVSLYATHENGVTSGQSAAINSGTTWGVWYGLAATQVFDIDDESALATVMGSTLSLTGAGIAVALLTHPTAGQVSLANSGGLWSGVITALILAAAGDGERSAFFAIESVVTGVGITSFAVLSQSLPVSRGRMLLIDSGGILGGLLGAATVALLGANDGEPIAIGAAVGAVGGLALTAYITRDFDGPSTPAPEVAVAPTVMGRGGVGLALGGRF</sequence>
<dbReference type="PATRIC" id="fig|394096.3.peg.4912"/>
<proteinExistence type="predicted"/>
<protein>
    <recommendedName>
        <fullName evidence="5">Tetratricopeptide repeat protein</fullName>
    </recommendedName>
</protein>
<feature type="transmembrane region" description="Helical" evidence="1">
    <location>
        <begin position="196"/>
        <end position="218"/>
    </location>
</feature>
<dbReference type="AlphaFoldDB" id="A0A085WG55"/>
<reference evidence="3 4" key="1">
    <citation type="submission" date="2014-04" db="EMBL/GenBank/DDBJ databases">
        <title>Genome assembly of Hyalangium minutum DSM 14724.</title>
        <authorList>
            <person name="Sharma G."/>
            <person name="Subramanian S."/>
        </authorList>
    </citation>
    <scope>NUCLEOTIDE SEQUENCE [LARGE SCALE GENOMIC DNA]</scope>
    <source>
        <strain evidence="3 4">DSM 14724</strain>
    </source>
</reference>
<organism evidence="3 4">
    <name type="scientific">Hyalangium minutum</name>
    <dbReference type="NCBI Taxonomy" id="394096"/>
    <lineage>
        <taxon>Bacteria</taxon>
        <taxon>Pseudomonadati</taxon>
        <taxon>Myxococcota</taxon>
        <taxon>Myxococcia</taxon>
        <taxon>Myxococcales</taxon>
        <taxon>Cystobacterineae</taxon>
        <taxon>Archangiaceae</taxon>
        <taxon>Hyalangium</taxon>
    </lineage>
</organism>
<evidence type="ECO:0000256" key="2">
    <source>
        <dbReference type="SAM" id="SignalP"/>
    </source>
</evidence>
<dbReference type="RefSeq" id="WP_044191669.1">
    <property type="nucleotide sequence ID" value="NZ_JMCB01000009.1"/>
</dbReference>
<gene>
    <name evidence="3" type="ORF">DB31_8882</name>
</gene>
<feature type="signal peptide" evidence="2">
    <location>
        <begin position="1"/>
        <end position="23"/>
    </location>
</feature>
<comment type="caution">
    <text evidence="3">The sequence shown here is derived from an EMBL/GenBank/DDBJ whole genome shotgun (WGS) entry which is preliminary data.</text>
</comment>
<dbReference type="OrthoDB" id="5381258at2"/>
<feature type="transmembrane region" description="Helical" evidence="1">
    <location>
        <begin position="253"/>
        <end position="272"/>
    </location>
</feature>
<feature type="chain" id="PRO_5001799833" description="Tetratricopeptide repeat protein" evidence="2">
    <location>
        <begin position="24"/>
        <end position="364"/>
    </location>
</feature>
<evidence type="ECO:0000313" key="4">
    <source>
        <dbReference type="Proteomes" id="UP000028725"/>
    </source>
</evidence>
<evidence type="ECO:0008006" key="5">
    <source>
        <dbReference type="Google" id="ProtNLM"/>
    </source>
</evidence>
<dbReference type="STRING" id="394096.DB31_8882"/>
<keyword evidence="4" id="KW-1185">Reference proteome</keyword>
<keyword evidence="1" id="KW-0472">Membrane</keyword>
<accession>A0A085WG55</accession>
<evidence type="ECO:0000256" key="1">
    <source>
        <dbReference type="SAM" id="Phobius"/>
    </source>
</evidence>
<evidence type="ECO:0000313" key="3">
    <source>
        <dbReference type="EMBL" id="KFE66668.1"/>
    </source>
</evidence>
<keyword evidence="2" id="KW-0732">Signal</keyword>
<keyword evidence="1" id="KW-1133">Transmembrane helix</keyword>
<name>A0A085WG55_9BACT</name>
<feature type="transmembrane region" description="Helical" evidence="1">
    <location>
        <begin position="284"/>
        <end position="306"/>
    </location>
</feature>